<dbReference type="EMBL" id="SDAM02000055">
    <property type="protein sequence ID" value="KAH6833852.1"/>
    <property type="molecule type" value="Genomic_DNA"/>
</dbReference>
<reference evidence="2 3" key="1">
    <citation type="journal article" date="2021" name="Nat. Commun.">
        <title>Incipient diploidization of the medicinal plant Perilla within 10,000 years.</title>
        <authorList>
            <person name="Zhang Y."/>
            <person name="Shen Q."/>
            <person name="Leng L."/>
            <person name="Zhang D."/>
            <person name="Chen S."/>
            <person name="Shi Y."/>
            <person name="Ning Z."/>
            <person name="Chen S."/>
        </authorList>
    </citation>
    <scope>NUCLEOTIDE SEQUENCE [LARGE SCALE GENOMIC DNA]</scope>
    <source>
        <strain evidence="3">cv. PC099</strain>
    </source>
</reference>
<gene>
    <name evidence="2" type="ORF">C2S53_019416</name>
</gene>
<evidence type="ECO:0000313" key="2">
    <source>
        <dbReference type="EMBL" id="KAH6833852.1"/>
    </source>
</evidence>
<keyword evidence="1" id="KW-0732">Signal</keyword>
<dbReference type="Proteomes" id="UP001190926">
    <property type="component" value="Unassembled WGS sequence"/>
</dbReference>
<evidence type="ECO:0000256" key="1">
    <source>
        <dbReference type="SAM" id="SignalP"/>
    </source>
</evidence>
<feature type="chain" id="PRO_5042154226" evidence="1">
    <location>
        <begin position="30"/>
        <end position="163"/>
    </location>
</feature>
<proteinExistence type="predicted"/>
<sequence length="163" mass="16326">MARRCCCSSSSLLCLLLMAVVFLLPAADATFITPNVQGLFVNGTLCCSQNGNCPGSGPLAGVNVTLTCKNLLVATVVGQNITNANGVFSITVPAASLGSLPLLLPSLACLINVQLPVSSAVCPVLSTTSGALIGILQTAGTLTSQTLGLVEALQVVLTIAVGL</sequence>
<protein>
    <submittedName>
        <fullName evidence="2">Uncharacterized protein</fullName>
    </submittedName>
</protein>
<feature type="signal peptide" evidence="1">
    <location>
        <begin position="1"/>
        <end position="29"/>
    </location>
</feature>
<keyword evidence="3" id="KW-1185">Reference proteome</keyword>
<comment type="caution">
    <text evidence="2">The sequence shown here is derived from an EMBL/GenBank/DDBJ whole genome shotgun (WGS) entry which is preliminary data.</text>
</comment>
<organism evidence="2 3">
    <name type="scientific">Perilla frutescens var. hirtella</name>
    <name type="common">Perilla citriodora</name>
    <name type="synonym">Perilla setoyensis</name>
    <dbReference type="NCBI Taxonomy" id="608512"/>
    <lineage>
        <taxon>Eukaryota</taxon>
        <taxon>Viridiplantae</taxon>
        <taxon>Streptophyta</taxon>
        <taxon>Embryophyta</taxon>
        <taxon>Tracheophyta</taxon>
        <taxon>Spermatophyta</taxon>
        <taxon>Magnoliopsida</taxon>
        <taxon>eudicotyledons</taxon>
        <taxon>Gunneridae</taxon>
        <taxon>Pentapetalae</taxon>
        <taxon>asterids</taxon>
        <taxon>lamiids</taxon>
        <taxon>Lamiales</taxon>
        <taxon>Lamiaceae</taxon>
        <taxon>Nepetoideae</taxon>
        <taxon>Elsholtzieae</taxon>
        <taxon>Perilla</taxon>
    </lineage>
</organism>
<evidence type="ECO:0000313" key="3">
    <source>
        <dbReference type="Proteomes" id="UP001190926"/>
    </source>
</evidence>
<accession>A0AAD4JHE5</accession>
<dbReference type="PANTHER" id="PTHR34458">
    <property type="entry name" value="POLLEN OLE E 1 ALLERGEN AND EXTENSIN FAMILY PROTEIN-RELATED"/>
    <property type="match status" value="1"/>
</dbReference>
<dbReference type="AlphaFoldDB" id="A0AAD4JHE5"/>
<dbReference type="Pfam" id="PF01190">
    <property type="entry name" value="Pollen_Ole_e_1"/>
    <property type="match status" value="1"/>
</dbReference>
<name>A0AAD4JHE5_PERFH</name>
<dbReference type="PANTHER" id="PTHR34458:SF11">
    <property type="entry name" value="MD-2-RELATED LIPID-RECOGNITION DOMAIN-CONTAINING PROTEIN"/>
    <property type="match status" value="1"/>
</dbReference>
<dbReference type="InterPro" id="IPR040404">
    <property type="entry name" value="Phylloplanin-like"/>
</dbReference>